<protein>
    <recommendedName>
        <fullName evidence="4">Apolipoprotein acyltransferase</fullName>
    </recommendedName>
</protein>
<dbReference type="RefSeq" id="WP_406650236.1">
    <property type="nucleotide sequence ID" value="NZ_CP123584.1"/>
</dbReference>
<keyword evidence="1" id="KW-0472">Membrane</keyword>
<organism evidence="2 3">
    <name type="scientific">Aliisedimentitalea scapharcae</name>
    <dbReference type="NCBI Taxonomy" id="1524259"/>
    <lineage>
        <taxon>Bacteria</taxon>
        <taxon>Pseudomonadati</taxon>
        <taxon>Pseudomonadota</taxon>
        <taxon>Alphaproteobacteria</taxon>
        <taxon>Rhodobacterales</taxon>
        <taxon>Roseobacteraceae</taxon>
        <taxon>Aliisedimentitalea</taxon>
    </lineage>
</organism>
<reference evidence="2 3" key="1">
    <citation type="submission" date="2023-04" db="EMBL/GenBank/DDBJ databases">
        <title>Complete genome sequence of Alisedimentitalea scapharcae.</title>
        <authorList>
            <person name="Rong J.-C."/>
            <person name="Yi M.-L."/>
            <person name="Zhao Q."/>
        </authorList>
    </citation>
    <scope>NUCLEOTIDE SEQUENCE [LARGE SCALE GENOMIC DNA]</scope>
    <source>
        <strain evidence="2 3">KCTC 42119</strain>
    </source>
</reference>
<keyword evidence="1" id="KW-0812">Transmembrane</keyword>
<evidence type="ECO:0000313" key="3">
    <source>
        <dbReference type="Proteomes" id="UP001623232"/>
    </source>
</evidence>
<sequence>MIIIAAIVVGAILGARAAKKRGGAIADILQYAAVYAIALGIVATILTVLIDRFAL</sequence>
<name>A0ABZ2Y047_9RHOB</name>
<keyword evidence="1" id="KW-1133">Transmembrane helix</keyword>
<dbReference type="EMBL" id="CP123584">
    <property type="protein sequence ID" value="WZK90932.1"/>
    <property type="molecule type" value="Genomic_DNA"/>
</dbReference>
<keyword evidence="3" id="KW-1185">Reference proteome</keyword>
<accession>A0ABZ2Y047</accession>
<evidence type="ECO:0000313" key="2">
    <source>
        <dbReference type="EMBL" id="WZK90932.1"/>
    </source>
</evidence>
<proteinExistence type="predicted"/>
<evidence type="ECO:0008006" key="4">
    <source>
        <dbReference type="Google" id="ProtNLM"/>
    </source>
</evidence>
<gene>
    <name evidence="2" type="ORF">QEZ52_10410</name>
</gene>
<feature type="transmembrane region" description="Helical" evidence="1">
    <location>
        <begin position="33"/>
        <end position="50"/>
    </location>
</feature>
<evidence type="ECO:0000256" key="1">
    <source>
        <dbReference type="SAM" id="Phobius"/>
    </source>
</evidence>
<dbReference type="Proteomes" id="UP001623232">
    <property type="component" value="Chromosome"/>
</dbReference>